<keyword evidence="8" id="KW-1185">Reference proteome</keyword>
<dbReference type="GO" id="GO:0008233">
    <property type="term" value="F:peptidase activity"/>
    <property type="evidence" value="ECO:0007669"/>
    <property type="project" value="UniProtKB-KW"/>
</dbReference>
<evidence type="ECO:0000256" key="4">
    <source>
        <dbReference type="ARBA" id="ARBA00022801"/>
    </source>
</evidence>
<organism evidence="7 8">
    <name type="scientific">Streptococcus sciuri</name>
    <dbReference type="NCBI Taxonomy" id="2973939"/>
    <lineage>
        <taxon>Bacteria</taxon>
        <taxon>Bacillati</taxon>
        <taxon>Bacillota</taxon>
        <taxon>Bacilli</taxon>
        <taxon>Lactobacillales</taxon>
        <taxon>Streptococcaceae</taxon>
        <taxon>Streptococcus</taxon>
    </lineage>
</organism>
<proteinExistence type="inferred from homology"/>
<protein>
    <recommendedName>
        <fullName evidence="6">ATP-dependent Clp protease proteolytic subunit</fullName>
    </recommendedName>
</protein>
<dbReference type="Proteomes" id="UP001206548">
    <property type="component" value="Unassembled WGS sequence"/>
</dbReference>
<gene>
    <name evidence="7" type="ORF">NXS10_05355</name>
</gene>
<dbReference type="PANTHER" id="PTHR10381:SF70">
    <property type="entry name" value="ATP-DEPENDENT CLP PROTEASE PROTEOLYTIC SUBUNIT"/>
    <property type="match status" value="1"/>
</dbReference>
<name>A0ABT2F859_9STRE</name>
<dbReference type="InterPro" id="IPR023562">
    <property type="entry name" value="ClpP/TepA"/>
</dbReference>
<evidence type="ECO:0000313" key="7">
    <source>
        <dbReference type="EMBL" id="MCS4488383.1"/>
    </source>
</evidence>
<dbReference type="SUPFAM" id="SSF52096">
    <property type="entry name" value="ClpP/crotonase"/>
    <property type="match status" value="1"/>
</dbReference>
<dbReference type="GO" id="GO:0006508">
    <property type="term" value="P:proteolysis"/>
    <property type="evidence" value="ECO:0007669"/>
    <property type="project" value="UniProtKB-KW"/>
</dbReference>
<dbReference type="PANTHER" id="PTHR10381">
    <property type="entry name" value="ATP-DEPENDENT CLP PROTEASE PROTEOLYTIC SUBUNIT"/>
    <property type="match status" value="1"/>
</dbReference>
<comment type="similarity">
    <text evidence="1 6">Belongs to the peptidase S14 family.</text>
</comment>
<evidence type="ECO:0000256" key="1">
    <source>
        <dbReference type="ARBA" id="ARBA00007039"/>
    </source>
</evidence>
<sequence>MGTIDIKGDVVDNLYGTFFDYWGIDSVYPKKVKEAIDKDEDDELVLDIASNGGDVFAASEIYTMLKASGKKITVRVQGLAASAASVIAMAGDVIKMSPTAQMMIHKASSSLFGNADDMRHNAKTLDSVDSAIVNAYKLKTGRDEADILQLMQNETWMSAQKAIDMGFCDEIMFVDEKQALITNSLHSLPSKAALNTFLNGLAKEKSTTNLKERKLAILQGKEITHD</sequence>
<keyword evidence="3 7" id="KW-0645">Protease</keyword>
<evidence type="ECO:0000256" key="3">
    <source>
        <dbReference type="ARBA" id="ARBA00022670"/>
    </source>
</evidence>
<keyword evidence="5" id="KW-0720">Serine protease</keyword>
<keyword evidence="4" id="KW-0378">Hydrolase</keyword>
<evidence type="ECO:0000256" key="2">
    <source>
        <dbReference type="ARBA" id="ARBA00022490"/>
    </source>
</evidence>
<dbReference type="InterPro" id="IPR001907">
    <property type="entry name" value="ClpP"/>
</dbReference>
<dbReference type="Gene3D" id="3.90.226.10">
    <property type="entry name" value="2-enoyl-CoA Hydratase, Chain A, domain 1"/>
    <property type="match status" value="1"/>
</dbReference>
<keyword evidence="2" id="KW-0963">Cytoplasm</keyword>
<dbReference type="RefSeq" id="WP_259138497.1">
    <property type="nucleotide sequence ID" value="NZ_JANUXX010000005.1"/>
</dbReference>
<dbReference type="NCBIfam" id="NF045542">
    <property type="entry name" value="Clp_rel_HeadMat"/>
    <property type="match status" value="1"/>
</dbReference>
<accession>A0ABT2F859</accession>
<dbReference type="InterPro" id="IPR029045">
    <property type="entry name" value="ClpP/crotonase-like_dom_sf"/>
</dbReference>
<evidence type="ECO:0000256" key="6">
    <source>
        <dbReference type="RuleBase" id="RU003567"/>
    </source>
</evidence>
<evidence type="ECO:0000313" key="8">
    <source>
        <dbReference type="Proteomes" id="UP001206548"/>
    </source>
</evidence>
<dbReference type="EMBL" id="JANUXX010000005">
    <property type="protein sequence ID" value="MCS4488383.1"/>
    <property type="molecule type" value="Genomic_DNA"/>
</dbReference>
<evidence type="ECO:0000256" key="5">
    <source>
        <dbReference type="ARBA" id="ARBA00022825"/>
    </source>
</evidence>
<dbReference type="CDD" id="cd07016">
    <property type="entry name" value="S14_ClpP_1"/>
    <property type="match status" value="1"/>
</dbReference>
<dbReference type="Pfam" id="PF00574">
    <property type="entry name" value="CLP_protease"/>
    <property type="match status" value="1"/>
</dbReference>
<dbReference type="PRINTS" id="PR00127">
    <property type="entry name" value="CLPPROTEASEP"/>
</dbReference>
<reference evidence="7 8" key="1">
    <citation type="journal article" date="2023" name="Int. J. Syst. Evol. Microbiol.">
        <title>Streptococcus sciuri sp. nov., Staphylococcus marylandisciuri sp. nov. and Staphylococcus americanisciuri sp. nov., isolated from faeces of eastern grey squirrel (Sciurus carolinensis).</title>
        <authorList>
            <person name="Volokhov D.V."/>
            <person name="Zagorodnyaya T.A."/>
            <person name="Furtak V.A."/>
            <person name="Nattanmai G."/>
            <person name="Randall L."/>
            <person name="Jose S."/>
            <person name="Gao Y."/>
            <person name="Eisenberg T."/>
            <person name="Delmonte P."/>
            <person name="Blom J."/>
            <person name="Mitchell K.K."/>
        </authorList>
    </citation>
    <scope>NUCLEOTIDE SEQUENCE [LARGE SCALE GENOMIC DNA]</scope>
    <source>
        <strain evidence="7 8">SQ9-PEA</strain>
    </source>
</reference>
<comment type="caution">
    <text evidence="7">The sequence shown here is derived from an EMBL/GenBank/DDBJ whole genome shotgun (WGS) entry which is preliminary data.</text>
</comment>